<protein>
    <recommendedName>
        <fullName evidence="2">DUF7920 domain-containing protein</fullName>
    </recommendedName>
</protein>
<dbReference type="Pfam" id="PF25536">
    <property type="entry name" value="DUF7920"/>
    <property type="match status" value="1"/>
</dbReference>
<dbReference type="OrthoDB" id="430647at2759"/>
<comment type="caution">
    <text evidence="3">The sequence shown here is derived from an EMBL/GenBank/DDBJ whole genome shotgun (WGS) entry which is preliminary data.</text>
</comment>
<dbReference type="Proteomes" id="UP000663834">
    <property type="component" value="Unassembled WGS sequence"/>
</dbReference>
<feature type="non-terminal residue" evidence="3">
    <location>
        <position position="1"/>
    </location>
</feature>
<evidence type="ECO:0000313" key="3">
    <source>
        <dbReference type="EMBL" id="CAF1668420.1"/>
    </source>
</evidence>
<feature type="compositionally biased region" description="Acidic residues" evidence="1">
    <location>
        <begin position="526"/>
        <end position="550"/>
    </location>
</feature>
<sequence length="550" mass="63471">RMAFAENIPLNFNIISWDTISSYLKENIQIKRSDNWLQLLNERVANSHRELARSTPAIDKYMQWVRSRGNNIKAGSKSIPSSILGPKIIAGEIIDVRISCRGPDDALYDRDEQLRQRLPRGCTLIQCRLQDEAQPRLDFGLFALRKFSGGLGDDDDREDDNQAWLRYFLEHPRTASQIICTKKVNGEACHLSCISLPPDNRLFLIAGSKNVHLCFRSHSDIAMYGNDSTYNYASSFCHTILDTLSAMPDQGSKLLNFLSLTRYTAVFEILNYSHQHVVNLSYLKNEKNRSELKFITFAQVPHDFEQAVTNLCALPPDYGIEIARSLHLSTTDYDIIENQSHFLNAYLTSIKYRHECEGSVLYFLNKNDQVIGLLKKKTIWYVILRAIREKARPMLGEWEKNHKIDLPETMKKTSRRLIAIQKWLGFSSEILDQWTILAGEFLTWLSEGAKKKSILRNDVADEYPILWSKFLNETNNKDDFMTNMVDNNAEEDIWKQLNELKISKHQNKNENRGKHARKNKQTTDIAGDEDIGLDLPDSEENNNDEEQEEN</sequence>
<evidence type="ECO:0000259" key="2">
    <source>
        <dbReference type="Pfam" id="PF25536"/>
    </source>
</evidence>
<evidence type="ECO:0000313" key="4">
    <source>
        <dbReference type="Proteomes" id="UP000663834"/>
    </source>
</evidence>
<organism evidence="3 4">
    <name type="scientific">Rotaria magnacalcarata</name>
    <dbReference type="NCBI Taxonomy" id="392030"/>
    <lineage>
        <taxon>Eukaryota</taxon>
        <taxon>Metazoa</taxon>
        <taxon>Spiralia</taxon>
        <taxon>Gnathifera</taxon>
        <taxon>Rotifera</taxon>
        <taxon>Eurotatoria</taxon>
        <taxon>Bdelloidea</taxon>
        <taxon>Philodinida</taxon>
        <taxon>Philodinidae</taxon>
        <taxon>Rotaria</taxon>
    </lineage>
</organism>
<dbReference type="EMBL" id="CAJNOW010018804">
    <property type="protein sequence ID" value="CAF1668420.1"/>
    <property type="molecule type" value="Genomic_DNA"/>
</dbReference>
<dbReference type="PANTHER" id="PTHR38566:SF1">
    <property type="entry name" value="CHROMOSOME UNDETERMINED SCAFFOLD_18, WHOLE GENOME SHOTGUN SEQUENCE"/>
    <property type="match status" value="1"/>
</dbReference>
<accession>A0A816G047</accession>
<feature type="domain" description="DUF7920" evidence="2">
    <location>
        <begin position="96"/>
        <end position="387"/>
    </location>
</feature>
<dbReference type="AlphaFoldDB" id="A0A816G047"/>
<proteinExistence type="predicted"/>
<dbReference type="PANTHER" id="PTHR38566">
    <property type="entry name" value="RNA_LIG_T4_1 DOMAIN-CONTAINING PROTEIN"/>
    <property type="match status" value="1"/>
</dbReference>
<gene>
    <name evidence="3" type="ORF">KQP761_LOCUS33691</name>
</gene>
<dbReference type="InterPro" id="IPR057680">
    <property type="entry name" value="DUF7920"/>
</dbReference>
<name>A0A816G047_9BILA</name>
<feature type="region of interest" description="Disordered" evidence="1">
    <location>
        <begin position="504"/>
        <end position="550"/>
    </location>
</feature>
<evidence type="ECO:0000256" key="1">
    <source>
        <dbReference type="SAM" id="MobiDB-lite"/>
    </source>
</evidence>
<reference evidence="3" key="1">
    <citation type="submission" date="2021-02" db="EMBL/GenBank/DDBJ databases">
        <authorList>
            <person name="Nowell W R."/>
        </authorList>
    </citation>
    <scope>NUCLEOTIDE SEQUENCE</scope>
</reference>